<dbReference type="EnsemblMetazoa" id="BGLB031506-RA">
    <property type="protein sequence ID" value="BGLB031506-PA"/>
    <property type="gene ID" value="BGLB031506"/>
</dbReference>
<accession>A0A2C9LJ19</accession>
<gene>
    <name evidence="1" type="primary">106062765</name>
</gene>
<dbReference type="OrthoDB" id="10358484at2759"/>
<dbReference type="Proteomes" id="UP000076420">
    <property type="component" value="Unassembled WGS sequence"/>
</dbReference>
<evidence type="ECO:0000313" key="2">
    <source>
        <dbReference type="Proteomes" id="UP000076420"/>
    </source>
</evidence>
<protein>
    <submittedName>
        <fullName evidence="1">Uncharacterized protein</fullName>
    </submittedName>
</protein>
<name>A0A2C9LJ19_BIOGL</name>
<dbReference type="Pfam" id="PF14945">
    <property type="entry name" value="LLC1"/>
    <property type="match status" value="1"/>
</dbReference>
<dbReference type="VEuPathDB" id="VectorBase:BGLAX_040680"/>
<proteinExistence type="predicted"/>
<evidence type="ECO:0000313" key="1">
    <source>
        <dbReference type="EnsemblMetazoa" id="BGLB031506-PA"/>
    </source>
</evidence>
<dbReference type="KEGG" id="bgt:106062765"/>
<dbReference type="InterPro" id="IPR020339">
    <property type="entry name" value="C20orf85-like"/>
</dbReference>
<dbReference type="VEuPathDB" id="VectorBase:BGLB031506"/>
<dbReference type="AlphaFoldDB" id="A0A2C9LJ19"/>
<reference evidence="1" key="1">
    <citation type="submission" date="2020-05" db="UniProtKB">
        <authorList>
            <consortium name="EnsemblMetazoa"/>
        </authorList>
    </citation>
    <scope>IDENTIFICATION</scope>
    <source>
        <strain evidence="1">BB02</strain>
    </source>
</reference>
<sequence>MINKENMIHRKIWPNRWGYIAPIYNEMTEQLEKGKRKPLPSQVVRVDPDDFSHVWPNQDLRGFEPKDTVPPVRSSRMYGWKIGKGIVDRTDQWVKPRSRYNMYKDLGWKEDCLW</sequence>
<organism evidence="1 2">
    <name type="scientific">Biomphalaria glabrata</name>
    <name type="common">Bloodfluke planorb</name>
    <name type="synonym">Freshwater snail</name>
    <dbReference type="NCBI Taxonomy" id="6526"/>
    <lineage>
        <taxon>Eukaryota</taxon>
        <taxon>Metazoa</taxon>
        <taxon>Spiralia</taxon>
        <taxon>Lophotrochozoa</taxon>
        <taxon>Mollusca</taxon>
        <taxon>Gastropoda</taxon>
        <taxon>Heterobranchia</taxon>
        <taxon>Euthyneura</taxon>
        <taxon>Panpulmonata</taxon>
        <taxon>Hygrophila</taxon>
        <taxon>Lymnaeoidea</taxon>
        <taxon>Planorbidae</taxon>
        <taxon>Biomphalaria</taxon>
    </lineage>
</organism>